<keyword evidence="2" id="KW-1185">Reference proteome</keyword>
<dbReference type="STRING" id="2138.SMSRO_v1c11080"/>
<proteinExistence type="predicted"/>
<gene>
    <name evidence="1" type="ORF">SMSRO_SF011720</name>
</gene>
<name>A0A2P6FD18_9MOLU</name>
<dbReference type="AlphaFoldDB" id="A0A2P6FD18"/>
<evidence type="ECO:0000313" key="2">
    <source>
        <dbReference type="Proteomes" id="UP000031565"/>
    </source>
</evidence>
<protein>
    <submittedName>
        <fullName evidence="1">Uncharacterized protein</fullName>
    </submittedName>
</protein>
<organism evidence="1 2">
    <name type="scientific">Spiroplasma poulsonii</name>
    <dbReference type="NCBI Taxonomy" id="2138"/>
    <lineage>
        <taxon>Bacteria</taxon>
        <taxon>Bacillati</taxon>
        <taxon>Mycoplasmatota</taxon>
        <taxon>Mollicutes</taxon>
        <taxon>Entomoplasmatales</taxon>
        <taxon>Spiroplasmataceae</taxon>
        <taxon>Spiroplasma</taxon>
    </lineage>
</organism>
<reference evidence="1 2" key="1">
    <citation type="journal article" date="2015" name="MBio">
        <title>Genome sequence of the Drosophila melanogaster male-killing Spiroplasma strain MSRO endosymbiont.</title>
        <authorList>
            <person name="Paredes J.C."/>
            <person name="Herren J.K."/>
            <person name="Schupfer F."/>
            <person name="Marin R."/>
            <person name="Claverol S."/>
            <person name="Kuo C.H."/>
            <person name="Lemaitre B."/>
            <person name="Beven L."/>
        </authorList>
    </citation>
    <scope>NUCLEOTIDE SEQUENCE [LARGE SCALE GENOMIC DNA]</scope>
    <source>
        <strain evidence="1 2">MSRO</strain>
    </source>
</reference>
<sequence length="41" mass="4932">MERKYYFILRSLVTKYGKDNVINTVNNIRLLAIPFFIKILL</sequence>
<dbReference type="RefSeq" id="WP_258267068.1">
    <property type="nucleotide sequence ID" value="NZ_CM020866.1"/>
</dbReference>
<evidence type="ECO:0000313" key="1">
    <source>
        <dbReference type="EMBL" id="PQM31351.1"/>
    </source>
</evidence>
<dbReference type="Proteomes" id="UP000031565">
    <property type="component" value="Unassembled WGS sequence"/>
</dbReference>
<comment type="caution">
    <text evidence="1">The sequence shown here is derived from an EMBL/GenBank/DDBJ whole genome shotgun (WGS) entry which is preliminary data.</text>
</comment>
<accession>A0A2P6FD18</accession>
<dbReference type="EMBL" id="JTLV02000001">
    <property type="protein sequence ID" value="PQM31351.1"/>
    <property type="molecule type" value="Genomic_DNA"/>
</dbReference>